<evidence type="ECO:0000313" key="2">
    <source>
        <dbReference type="EMBL" id="GFE53362.1"/>
    </source>
</evidence>
<keyword evidence="2" id="KW-0689">Ribosomal protein</keyword>
<reference evidence="2" key="1">
    <citation type="submission" date="2019-12" db="EMBL/GenBank/DDBJ databases">
        <title>Genome sequence of Babesia ovis.</title>
        <authorList>
            <person name="Yamagishi J."/>
            <person name="Sevinc F."/>
            <person name="Xuan X."/>
        </authorList>
    </citation>
    <scope>NUCLEOTIDE SEQUENCE</scope>
    <source>
        <strain evidence="2">Selcuk</strain>
    </source>
</reference>
<gene>
    <name evidence="2" type="ORF">BaOVIS_007660</name>
</gene>
<keyword evidence="3" id="KW-1185">Reference proteome</keyword>
<proteinExistence type="predicted"/>
<dbReference type="GO" id="GO:0005840">
    <property type="term" value="C:ribosome"/>
    <property type="evidence" value="ECO:0007669"/>
    <property type="project" value="UniProtKB-KW"/>
</dbReference>
<keyword evidence="1" id="KW-0732">Signal</keyword>
<comment type="caution">
    <text evidence="2">The sequence shown here is derived from an EMBL/GenBank/DDBJ whole genome shotgun (WGS) entry which is preliminary data.</text>
</comment>
<dbReference type="OrthoDB" id="366006at2759"/>
<feature type="signal peptide" evidence="1">
    <location>
        <begin position="1"/>
        <end position="19"/>
    </location>
</feature>
<organism evidence="2 3">
    <name type="scientific">Babesia ovis</name>
    <dbReference type="NCBI Taxonomy" id="5869"/>
    <lineage>
        <taxon>Eukaryota</taxon>
        <taxon>Sar</taxon>
        <taxon>Alveolata</taxon>
        <taxon>Apicomplexa</taxon>
        <taxon>Aconoidasida</taxon>
        <taxon>Piroplasmida</taxon>
        <taxon>Babesiidae</taxon>
        <taxon>Babesia</taxon>
    </lineage>
</organism>
<name>A0A9W5T8W3_BABOV</name>
<dbReference type="AlphaFoldDB" id="A0A9W5T8W3"/>
<protein>
    <submittedName>
        <fullName evidence="2">Ribosomal protein S15 domain-containing, putative</fullName>
    </submittedName>
</protein>
<sequence>MYTPVLLLVNLFLTYHVNGLRQLSFPRINRLPLCMVHNTQSQPQGNISTPSTFLVLPEKAALSDEVSRKQLTIGNHVCDFIQGPLPDDIRSPTQKINTIHAVRNSYKIGKAALATETIFDKRRNHCDLVELAKMILKADGIIVPVEYDQLMSKGRLIYPLQLLDTISFLLRQVGTPRLNVHVIIYNKEMGQCRESISFYRDQEHEIKSTLYNVFQQLADFIEMSFTFTDKTTSDGYIPAAHKWITDKIDLRLHCPNEISQEFRAKAEVIQKLSSLQQHIKASVNDVGINLKHIDLSSDSVTFSKLLDIANAVEQKLNNWMQQNATALSEVPNDLKTHVDMIIDTVFQEFDSALASLPKRTEVNRSKLRQNIVDSVQNKLMFMMDSVILKLQDKVMQEFQKDLQTLPVDPNLDINLQDKIGKYDRNYCSLVDQCMFANLKGNVLYEIKLQMHRRDLVENMKEVANHVLEYAIMKGLFHAKFSIVDGIAYLPSNPFTRWITKWISKLKVPLHISLNYLSPTAFGISNWFRRRIPLKPGILRYFTGEKQHKLFSDKNTRDLANSLVHKPE</sequence>
<dbReference type="Proteomes" id="UP001057455">
    <property type="component" value="Unassembled WGS sequence"/>
</dbReference>
<evidence type="ECO:0000313" key="3">
    <source>
        <dbReference type="Proteomes" id="UP001057455"/>
    </source>
</evidence>
<accession>A0A9W5T8W3</accession>
<keyword evidence="2" id="KW-0687">Ribonucleoprotein</keyword>
<dbReference type="EMBL" id="BLIY01000006">
    <property type="protein sequence ID" value="GFE53362.1"/>
    <property type="molecule type" value="Genomic_DNA"/>
</dbReference>
<feature type="chain" id="PRO_5040794114" evidence="1">
    <location>
        <begin position="20"/>
        <end position="567"/>
    </location>
</feature>
<evidence type="ECO:0000256" key="1">
    <source>
        <dbReference type="SAM" id="SignalP"/>
    </source>
</evidence>